<reference evidence="2 3" key="1">
    <citation type="submission" date="2018-08" db="EMBL/GenBank/DDBJ databases">
        <title>A genome reference for cultivated species of the human gut microbiota.</title>
        <authorList>
            <person name="Zou Y."/>
            <person name="Xue W."/>
            <person name="Luo G."/>
        </authorList>
    </citation>
    <scope>NUCLEOTIDE SEQUENCE [LARGE SCALE GENOMIC DNA]</scope>
    <source>
        <strain evidence="2 3">AM25-33</strain>
    </source>
</reference>
<dbReference type="Gene3D" id="3.40.50.150">
    <property type="entry name" value="Vaccinia Virus protein VP39"/>
    <property type="match status" value="1"/>
</dbReference>
<protein>
    <submittedName>
        <fullName evidence="2">Class I SAM-dependent methyltransferase</fullName>
    </submittedName>
</protein>
<dbReference type="InParanoid" id="A0A414NFJ6"/>
<accession>A0A414NFJ6</accession>
<keyword evidence="2" id="KW-0489">Methyltransferase</keyword>
<evidence type="ECO:0000259" key="1">
    <source>
        <dbReference type="Pfam" id="PF13649"/>
    </source>
</evidence>
<dbReference type="Pfam" id="PF13649">
    <property type="entry name" value="Methyltransf_25"/>
    <property type="match status" value="1"/>
</dbReference>
<proteinExistence type="predicted"/>
<evidence type="ECO:0000313" key="2">
    <source>
        <dbReference type="EMBL" id="RHF38497.1"/>
    </source>
</evidence>
<evidence type="ECO:0000313" key="3">
    <source>
        <dbReference type="Proteomes" id="UP000283983"/>
    </source>
</evidence>
<dbReference type="SUPFAM" id="SSF53335">
    <property type="entry name" value="S-adenosyl-L-methionine-dependent methyltransferases"/>
    <property type="match status" value="1"/>
</dbReference>
<dbReference type="EMBL" id="QSLJ01000001">
    <property type="protein sequence ID" value="RHF38497.1"/>
    <property type="molecule type" value="Genomic_DNA"/>
</dbReference>
<comment type="caution">
    <text evidence="2">The sequence shown here is derived from an EMBL/GenBank/DDBJ whole genome shotgun (WGS) entry which is preliminary data.</text>
</comment>
<dbReference type="AlphaFoldDB" id="A0A414NFJ6"/>
<dbReference type="CDD" id="cd02440">
    <property type="entry name" value="AdoMet_MTases"/>
    <property type="match status" value="1"/>
</dbReference>
<dbReference type="GO" id="GO:0032259">
    <property type="term" value="P:methylation"/>
    <property type="evidence" value="ECO:0007669"/>
    <property type="project" value="UniProtKB-KW"/>
</dbReference>
<organism evidence="2 3">
    <name type="scientific">Collinsella intestinalis</name>
    <dbReference type="NCBI Taxonomy" id="147207"/>
    <lineage>
        <taxon>Bacteria</taxon>
        <taxon>Bacillati</taxon>
        <taxon>Actinomycetota</taxon>
        <taxon>Coriobacteriia</taxon>
        <taxon>Coriobacteriales</taxon>
        <taxon>Coriobacteriaceae</taxon>
        <taxon>Collinsella</taxon>
    </lineage>
</organism>
<keyword evidence="2" id="KW-0808">Transferase</keyword>
<name>A0A414NFJ6_9ACTN</name>
<dbReference type="RefSeq" id="WP_118102698.1">
    <property type="nucleotide sequence ID" value="NZ_CABJEU010000001.1"/>
</dbReference>
<feature type="domain" description="Methyltransferase" evidence="1">
    <location>
        <begin position="79"/>
        <end position="177"/>
    </location>
</feature>
<keyword evidence="3" id="KW-1185">Reference proteome</keyword>
<dbReference type="GO" id="GO:0008168">
    <property type="term" value="F:methyltransferase activity"/>
    <property type="evidence" value="ECO:0007669"/>
    <property type="project" value="UniProtKB-KW"/>
</dbReference>
<dbReference type="InterPro" id="IPR041698">
    <property type="entry name" value="Methyltransf_25"/>
</dbReference>
<dbReference type="InterPro" id="IPR029063">
    <property type="entry name" value="SAM-dependent_MTases_sf"/>
</dbReference>
<gene>
    <name evidence="2" type="ORF">DW682_01985</name>
</gene>
<dbReference type="Proteomes" id="UP000283983">
    <property type="component" value="Unassembled WGS sequence"/>
</dbReference>
<sequence>MAPKHGPDTLAGIHGTTEAVLDNLASWNDRADVHANGGYGDLGELVHDPDAVTGVAKRDYDSIRPFLPNASLEGLKLLHLQCHIGTDTLCWPRLGAAEVWGLDFSPTALEYARRLADKAHVDVTYVESDARFAADAPELAGHLGTFDAIVTSAGTITWLPELDEWARSIERLLTPGGIFMIRDDHPLLSALGFSGTKIVSDYKTGSISSYDMDVTYVTDPHNESSEQRLAHTKNHNWSHDFQEIVEALTSAGLSIEALREDEVAEWQSLPILEFHPEDESWRMPAALPRIPLMFSIVARKSL</sequence>